<dbReference type="PATRIC" id="fig|1051646.9.peg.4917"/>
<dbReference type="GeneID" id="23447819"/>
<keyword evidence="2" id="KW-0614">Plasmid</keyword>
<keyword evidence="4" id="KW-1185">Reference proteome</keyword>
<dbReference type="GO" id="GO:0006302">
    <property type="term" value="P:double-strand break repair"/>
    <property type="evidence" value="ECO:0007669"/>
    <property type="project" value="InterPro"/>
</dbReference>
<dbReference type="Pfam" id="PF13304">
    <property type="entry name" value="AAA_21"/>
    <property type="match status" value="1"/>
</dbReference>
<dbReference type="Proteomes" id="UP000030071">
    <property type="component" value="Plasmid p251"/>
</dbReference>
<dbReference type="GO" id="GO:0016887">
    <property type="term" value="F:ATP hydrolysis activity"/>
    <property type="evidence" value="ECO:0007669"/>
    <property type="project" value="InterPro"/>
</dbReference>
<evidence type="ECO:0000259" key="1">
    <source>
        <dbReference type="Pfam" id="PF13304"/>
    </source>
</evidence>
<dbReference type="InterPro" id="IPR003959">
    <property type="entry name" value="ATPase_AAA_core"/>
</dbReference>
<accession>F9T3V7</accession>
<keyword evidence="2" id="KW-0255">Endonuclease</keyword>
<geneLocation type="plasmid" evidence="2 5">
    <name>p251</name>
</geneLocation>
<evidence type="ECO:0000313" key="5">
    <source>
        <dbReference type="Proteomes" id="UP000030071"/>
    </source>
</evidence>
<gene>
    <name evidence="2" type="ORF">IX91_24150</name>
    <name evidence="3" type="ORF">VITU9109_17298</name>
</gene>
<reference evidence="3" key="1">
    <citation type="submission" date="2011-08" db="EMBL/GenBank/DDBJ databases">
        <authorList>
            <person name="Hoffman M."/>
            <person name="Strain E.A."/>
            <person name="Brown E."/>
            <person name="Allard M.W."/>
        </authorList>
    </citation>
    <scope>NUCLEOTIDE SEQUENCE</scope>
    <source>
        <strain evidence="3">ATCC 19109</strain>
    </source>
</reference>
<dbReference type="GO" id="GO:0004519">
    <property type="term" value="F:endonuclease activity"/>
    <property type="evidence" value="ECO:0007669"/>
    <property type="project" value="UniProtKB-KW"/>
</dbReference>
<dbReference type="EMBL" id="CP009356">
    <property type="protein sequence ID" value="AIW17174.1"/>
    <property type="molecule type" value="Genomic_DNA"/>
</dbReference>
<sequence length="417" mass="46862">MFKNIKINYWRQFENVDIDFGSNVTILTGSNGAGKTTILSILSEHFGWSARLLSTPEKEGETGLTRFVTGAWSYLFDNKKADDYWVDIGSIEYSEMDGGKVQVPKEAGSSYSFNILNRVEIKGMHIPSHRPVYSYKEVDSIPTRPKSKEDYFNEYNSNILDKFNNTSNYLENISPSYLLKQSLIGLATFGYGNSHVVPNSEYAALFEGFQDVLKILLPETIGFERLEIRIPEVVLVTKSGDFSIDAASGGVASIIGIAWQIYMFAQNKASYVITIDEPENHLHPSMQRELIPNLIKAFPEAQFIIATHSPFVIGSSKESSVYALTYNDDNRVCSRKLDLIDKSGSATKVLREVLGVPVTIPVWVEQNLNEIIHKYSNKGITEDLFKDMRVEMESKGLAEFMPKAVSVVVEQINDKNI</sequence>
<protein>
    <submittedName>
        <fullName evidence="2">ATP-dependent OLD family endonuclease</fullName>
    </submittedName>
</protein>
<reference evidence="2 5" key="3">
    <citation type="submission" date="2014-08" db="EMBL/GenBank/DDBJ databases">
        <title>First Complete Genome Sequence of the Shellfish Pathogen Vibrio tubiashii.</title>
        <authorList>
            <person name="Richards G.P."/>
            <person name="Needleman D.S."/>
            <person name="Watson M.A."/>
            <person name="Bono J.L."/>
        </authorList>
    </citation>
    <scope>NUCLEOTIDE SEQUENCE [LARGE SCALE GENOMIC DNA]</scope>
    <source>
        <strain evidence="2 5">ATCC 19109</strain>
        <plasmid evidence="2">p251</plasmid>
        <plasmid evidence="5">Plasmid p251</plasmid>
    </source>
</reference>
<keyword evidence="2" id="KW-0540">Nuclease</keyword>
<dbReference type="PANTHER" id="PTHR43581:SF2">
    <property type="entry name" value="EXCINUCLEASE ATPASE SUBUNIT"/>
    <property type="match status" value="1"/>
</dbReference>
<keyword evidence="2" id="KW-0378">Hydrolase</keyword>
<evidence type="ECO:0000313" key="2">
    <source>
        <dbReference type="EMBL" id="AIW17174.1"/>
    </source>
</evidence>
<reference evidence="3 4" key="2">
    <citation type="journal article" date="2012" name="Int. J. Syst. Evol. Microbiol.">
        <title>Vibrio caribbeanicus sp. nov., isolated from the marine sponge Scleritoderma cyanea.</title>
        <authorList>
            <person name="Hoffmann M."/>
            <person name="Monday S.R."/>
            <person name="Allard M.W."/>
            <person name="Strain E.A."/>
            <person name="Whittaker P."/>
            <person name="Naum M."/>
            <person name="McCarthy P.J."/>
            <person name="Lopez J.V."/>
            <person name="Fischer M."/>
            <person name="Brown E.W."/>
        </authorList>
    </citation>
    <scope>NUCLEOTIDE SEQUENCE [LARGE SCALE GENOMIC DNA]</scope>
    <source>
        <strain evidence="3 4">ATCC 19109</strain>
    </source>
</reference>
<dbReference type="KEGG" id="vtu:IX91_24150"/>
<dbReference type="SUPFAM" id="SSF52540">
    <property type="entry name" value="P-loop containing nucleoside triphosphate hydrolases"/>
    <property type="match status" value="1"/>
</dbReference>
<proteinExistence type="predicted"/>
<evidence type="ECO:0000313" key="4">
    <source>
        <dbReference type="Proteomes" id="UP000003836"/>
    </source>
</evidence>
<dbReference type="RefSeq" id="WP_004744190.1">
    <property type="nucleotide sequence ID" value="NZ_AFWI01000112.1"/>
</dbReference>
<dbReference type="PANTHER" id="PTHR43581">
    <property type="entry name" value="ATP/GTP PHOSPHATASE"/>
    <property type="match status" value="1"/>
</dbReference>
<name>F9T3V7_9VIBR</name>
<dbReference type="HOGENOM" id="CLU_033429_3_0_6"/>
<feature type="domain" description="ATPase AAA-type core" evidence="1">
    <location>
        <begin position="24"/>
        <end position="313"/>
    </location>
</feature>
<dbReference type="InterPro" id="IPR051396">
    <property type="entry name" value="Bact_Antivir_Def_Nuclease"/>
</dbReference>
<dbReference type="Gene3D" id="3.40.50.300">
    <property type="entry name" value="P-loop containing nucleotide triphosphate hydrolases"/>
    <property type="match status" value="1"/>
</dbReference>
<dbReference type="EMBL" id="AFWI01000112">
    <property type="protein sequence ID" value="EGU56472.1"/>
    <property type="molecule type" value="Genomic_DNA"/>
</dbReference>
<dbReference type="Proteomes" id="UP000003836">
    <property type="component" value="Unassembled WGS sequence"/>
</dbReference>
<dbReference type="eggNOG" id="COG3950">
    <property type="taxonomic scope" value="Bacteria"/>
</dbReference>
<organism evidence="2 5">
    <name type="scientific">Vibrio tubiashii ATCC 19109</name>
    <dbReference type="NCBI Taxonomy" id="1051646"/>
    <lineage>
        <taxon>Bacteria</taxon>
        <taxon>Pseudomonadati</taxon>
        <taxon>Pseudomonadota</taxon>
        <taxon>Gammaproteobacteria</taxon>
        <taxon>Vibrionales</taxon>
        <taxon>Vibrionaceae</taxon>
        <taxon>Vibrio</taxon>
        <taxon>Vibrio oreintalis group</taxon>
    </lineage>
</organism>
<evidence type="ECO:0000313" key="3">
    <source>
        <dbReference type="EMBL" id="EGU56472.1"/>
    </source>
</evidence>
<dbReference type="InterPro" id="IPR027417">
    <property type="entry name" value="P-loop_NTPase"/>
</dbReference>
<dbReference type="AlphaFoldDB" id="F9T3V7"/>